<sequence length="152" mass="16955">MKLKKVLTVLFTTMMLLTMSSSVFAADVSPKISGIGDTKETAITLIPHSQYNLFLSNSTDQDWYSWTNNTGGDVSSAGYLNQGNVNHRVGFMIKYANGYESDMLYAMNKPNHSVTWLGFIIPNGATVYLVVEQVGEFKNEGYHLLFFGFPMD</sequence>
<organism evidence="2 3">
    <name type="scientific">Fontibacillus panacisegetis</name>
    <dbReference type="NCBI Taxonomy" id="670482"/>
    <lineage>
        <taxon>Bacteria</taxon>
        <taxon>Bacillati</taxon>
        <taxon>Bacillota</taxon>
        <taxon>Bacilli</taxon>
        <taxon>Bacillales</taxon>
        <taxon>Paenibacillaceae</taxon>
        <taxon>Fontibacillus</taxon>
    </lineage>
</organism>
<keyword evidence="1" id="KW-0732">Signal</keyword>
<reference evidence="2 3" key="1">
    <citation type="submission" date="2016-10" db="EMBL/GenBank/DDBJ databases">
        <authorList>
            <person name="de Groot N.N."/>
        </authorList>
    </citation>
    <scope>NUCLEOTIDE SEQUENCE [LARGE SCALE GENOMIC DNA]</scope>
    <source>
        <strain evidence="2 3">DSM 28129</strain>
    </source>
</reference>
<evidence type="ECO:0000256" key="1">
    <source>
        <dbReference type="SAM" id="SignalP"/>
    </source>
</evidence>
<proteinExistence type="predicted"/>
<dbReference type="AlphaFoldDB" id="A0A1G7HZH6"/>
<feature type="signal peptide" evidence="1">
    <location>
        <begin position="1"/>
        <end position="25"/>
    </location>
</feature>
<dbReference type="EMBL" id="FNBG01000005">
    <property type="protein sequence ID" value="SDF05554.1"/>
    <property type="molecule type" value="Genomic_DNA"/>
</dbReference>
<protein>
    <recommendedName>
        <fullName evidence="4">Secreted protein</fullName>
    </recommendedName>
</protein>
<evidence type="ECO:0000313" key="2">
    <source>
        <dbReference type="EMBL" id="SDF05554.1"/>
    </source>
</evidence>
<accession>A0A1G7HZH6</accession>
<evidence type="ECO:0000313" key="3">
    <source>
        <dbReference type="Proteomes" id="UP000198972"/>
    </source>
</evidence>
<dbReference type="RefSeq" id="WP_091227740.1">
    <property type="nucleotide sequence ID" value="NZ_FNBG01000005.1"/>
</dbReference>
<dbReference type="Proteomes" id="UP000198972">
    <property type="component" value="Unassembled WGS sequence"/>
</dbReference>
<dbReference type="OrthoDB" id="2893810at2"/>
<name>A0A1G7HZH6_9BACL</name>
<feature type="chain" id="PRO_5011712511" description="Secreted protein" evidence="1">
    <location>
        <begin position="26"/>
        <end position="152"/>
    </location>
</feature>
<evidence type="ECO:0008006" key="4">
    <source>
        <dbReference type="Google" id="ProtNLM"/>
    </source>
</evidence>
<gene>
    <name evidence="2" type="ORF">SAMN04488542_10587</name>
</gene>
<keyword evidence="3" id="KW-1185">Reference proteome</keyword>